<dbReference type="EMBL" id="JAOTJD010000005">
    <property type="protein sequence ID" value="MFD3263224.1"/>
    <property type="molecule type" value="Genomic_DNA"/>
</dbReference>
<name>A0ABW6CKE2_9CAUL</name>
<comment type="caution">
    <text evidence="2">The sequence shown here is derived from an EMBL/GenBank/DDBJ whole genome shotgun (WGS) entry which is preliminary data.</text>
</comment>
<feature type="domain" description="Baseplate protein J-like barrel" evidence="1">
    <location>
        <begin position="85"/>
        <end position="168"/>
    </location>
</feature>
<sequence>MAFQLKNWTSIVASTLNHFRGTTSRVTDFNIGSVVRTILESLAIEIDEFYQKMFHGLREAIPVATYNTFDFARLAASPATGVIRVTITSAAVATVIPAGTVFSSAAARLTYLSQNGVTIAPGGTYADVSVVAASSGAAGNIPAAVAFTVNPSIAGFVSAANAIPLVNGREVEADAERKQRFGSYIEALQRSTTSALIYGAKTAALFNASGIETERVKAVSIIEPYVADSAQPISLVNVYVHNGVGATSGALVAEVVKIIHGYVDDAGVKVPGWKAAGVKVTVAAATETTQAVTGVITAEPGYVASALCALATEALSEYILALDIGEAYVVAHAVVLVSSIAGVANIVFSLPTADVDPAATNKLMPGAIAITAA</sequence>
<dbReference type="RefSeq" id="WP_377367991.1">
    <property type="nucleotide sequence ID" value="NZ_JAOTJD010000005.1"/>
</dbReference>
<dbReference type="Proteomes" id="UP001598130">
    <property type="component" value="Unassembled WGS sequence"/>
</dbReference>
<dbReference type="Pfam" id="PF04865">
    <property type="entry name" value="Baseplate_J"/>
    <property type="match status" value="1"/>
</dbReference>
<evidence type="ECO:0000313" key="2">
    <source>
        <dbReference type="EMBL" id="MFD3263224.1"/>
    </source>
</evidence>
<proteinExistence type="predicted"/>
<evidence type="ECO:0000259" key="1">
    <source>
        <dbReference type="Pfam" id="PF04865"/>
    </source>
</evidence>
<organism evidence="2 3">
    <name type="scientific">Phenylobacterium ferrooxidans</name>
    <dbReference type="NCBI Taxonomy" id="2982689"/>
    <lineage>
        <taxon>Bacteria</taxon>
        <taxon>Pseudomonadati</taxon>
        <taxon>Pseudomonadota</taxon>
        <taxon>Alphaproteobacteria</taxon>
        <taxon>Caulobacterales</taxon>
        <taxon>Caulobacteraceae</taxon>
        <taxon>Phenylobacterium</taxon>
    </lineage>
</organism>
<evidence type="ECO:0000313" key="3">
    <source>
        <dbReference type="Proteomes" id="UP001598130"/>
    </source>
</evidence>
<gene>
    <name evidence="2" type="ORF">OCL97_04490</name>
</gene>
<dbReference type="InterPro" id="IPR006949">
    <property type="entry name" value="Barrel_Baseplate_J-like"/>
</dbReference>
<reference evidence="2 3" key="1">
    <citation type="submission" date="2022-09" db="EMBL/GenBank/DDBJ databases">
        <title>New species of Phenylobacterium.</title>
        <authorList>
            <person name="Mieszkin S."/>
        </authorList>
    </citation>
    <scope>NUCLEOTIDE SEQUENCE [LARGE SCALE GENOMIC DNA]</scope>
    <source>
        <strain evidence="2 3">HK31-G</strain>
    </source>
</reference>
<accession>A0ABW6CKE2</accession>
<keyword evidence="3" id="KW-1185">Reference proteome</keyword>
<protein>
    <submittedName>
        <fullName evidence="2">Baseplate J/gp47 family protein</fullName>
    </submittedName>
</protein>